<gene>
    <name evidence="6" type="primary">rnp3</name>
    <name evidence="7" type="ORF">SZ63_08545</name>
</gene>
<organism evidence="7 8">
    <name type="scientific">Methanoculleus sediminis</name>
    <dbReference type="NCBI Taxonomy" id="1550566"/>
    <lineage>
        <taxon>Archaea</taxon>
        <taxon>Methanobacteriati</taxon>
        <taxon>Methanobacteriota</taxon>
        <taxon>Stenosarchaea group</taxon>
        <taxon>Methanomicrobia</taxon>
        <taxon>Methanomicrobiales</taxon>
        <taxon>Methanomicrobiaceae</taxon>
        <taxon>Methanoculleus</taxon>
    </lineage>
</organism>
<dbReference type="InterPro" id="IPR016195">
    <property type="entry name" value="Pol/histidinol_Pase-like"/>
</dbReference>
<dbReference type="HAMAP" id="MF_00756">
    <property type="entry name" value="RNase_P_3"/>
    <property type="match status" value="1"/>
</dbReference>
<dbReference type="PATRIC" id="fig|1550566.3.peg.1864"/>
<comment type="subunit">
    <text evidence="6">Consists of a catalytic RNA component and at least 4-5 protein subunits.</text>
</comment>
<name>A0A0H1QXK9_9EURY</name>
<dbReference type="EMBL" id="JXOJ01000004">
    <property type="protein sequence ID" value="KLK87678.1"/>
    <property type="molecule type" value="Genomic_DNA"/>
</dbReference>
<dbReference type="GO" id="GO:0001682">
    <property type="term" value="P:tRNA 5'-leader removal"/>
    <property type="evidence" value="ECO:0007669"/>
    <property type="project" value="UniProtKB-UniRule"/>
</dbReference>
<evidence type="ECO:0000313" key="8">
    <source>
        <dbReference type="Proteomes" id="UP000035301"/>
    </source>
</evidence>
<sequence>MKITDAGIHPYPAGDSTVARMALEAAGLGFDSAVAIGDAVCRSSGVEVLRGAVIGAASVKEVLKRVRDPAVRRADVVYVDAGEIAFNRAVVSIKEVNVVRSIHATRRNAFDHVAARTAAEQGVAVDISMAPIVHLRGTKRQRALQRYADVLSLQRRYGFPLTISSDARSILGQRSVREIRGLCSLFGMTGAEVTEALSSVGRIIEPHRPVRVVE</sequence>
<keyword evidence="5 6" id="KW-0378">Hydrolase</keyword>
<protein>
    <recommendedName>
        <fullName evidence="6">Ribonuclease P protein component 3</fullName>
        <shortName evidence="6">RNase P component 3</shortName>
        <ecNumber evidence="6">3.1.26.5</ecNumber>
    </recommendedName>
    <alternativeName>
        <fullName evidence="6">Rpp30</fullName>
    </alternativeName>
</protein>
<comment type="catalytic activity">
    <reaction evidence="6">
        <text>Endonucleolytic cleavage of RNA, removing 5'-extranucleotides from tRNA precursor.</text>
        <dbReference type="EC" id="3.1.26.5"/>
    </reaction>
</comment>
<evidence type="ECO:0000256" key="2">
    <source>
        <dbReference type="ARBA" id="ARBA00022694"/>
    </source>
</evidence>
<evidence type="ECO:0000256" key="3">
    <source>
        <dbReference type="ARBA" id="ARBA00022722"/>
    </source>
</evidence>
<dbReference type="Pfam" id="PF01876">
    <property type="entry name" value="RNase_P_p30"/>
    <property type="match status" value="1"/>
</dbReference>
<evidence type="ECO:0000256" key="5">
    <source>
        <dbReference type="ARBA" id="ARBA00022801"/>
    </source>
</evidence>
<dbReference type="STRING" id="1550566.SZ63_08545"/>
<evidence type="ECO:0000256" key="6">
    <source>
        <dbReference type="HAMAP-Rule" id="MF_00756"/>
    </source>
</evidence>
<dbReference type="InterPro" id="IPR023539">
    <property type="entry name" value="RNase_P_comp-3_arc"/>
</dbReference>
<dbReference type="SUPFAM" id="SSF89550">
    <property type="entry name" value="PHP domain-like"/>
    <property type="match status" value="1"/>
</dbReference>
<keyword evidence="1 6" id="KW-0963">Cytoplasm</keyword>
<keyword evidence="2 6" id="KW-0819">tRNA processing</keyword>
<dbReference type="RefSeq" id="WP_048184284.1">
    <property type="nucleotide sequence ID" value="NZ_JXOJ01000004.1"/>
</dbReference>
<comment type="caution">
    <text evidence="7">The sequence shown here is derived from an EMBL/GenBank/DDBJ whole genome shotgun (WGS) entry which is preliminary data.</text>
</comment>
<dbReference type="Gene3D" id="3.20.20.140">
    <property type="entry name" value="Metal-dependent hydrolases"/>
    <property type="match status" value="1"/>
</dbReference>
<keyword evidence="4 6" id="KW-0255">Endonuclease</keyword>
<comment type="subcellular location">
    <subcellularLocation>
        <location evidence="6">Cytoplasm</location>
    </subcellularLocation>
</comment>
<comment type="similarity">
    <text evidence="6">Belongs to the eukaryotic/archaeal RNase P protein component 3 family.</text>
</comment>
<evidence type="ECO:0000256" key="1">
    <source>
        <dbReference type="ARBA" id="ARBA00022490"/>
    </source>
</evidence>
<dbReference type="EC" id="3.1.26.5" evidence="6"/>
<keyword evidence="8" id="KW-1185">Reference proteome</keyword>
<evidence type="ECO:0000313" key="7">
    <source>
        <dbReference type="EMBL" id="KLK87678.1"/>
    </source>
</evidence>
<evidence type="ECO:0000256" key="4">
    <source>
        <dbReference type="ARBA" id="ARBA00022759"/>
    </source>
</evidence>
<reference evidence="7 8" key="1">
    <citation type="journal article" date="2015" name="Int. J. Syst. Evol. Microbiol.">
        <title>Methanoculleus sediminis sp. nov., a methanogen from sediments near a submarine mud volcano.</title>
        <authorList>
            <person name="Chen S.C."/>
            <person name="Chen M.F."/>
            <person name="Lai M.C."/>
            <person name="Weng C.Y."/>
            <person name="Wu S.Y."/>
            <person name="Lin S."/>
            <person name="Yang T.F."/>
            <person name="Chen P.C."/>
        </authorList>
    </citation>
    <scope>NUCLEOTIDE SEQUENCE [LARGE SCALE GENOMIC DNA]</scope>
    <source>
        <strain evidence="7 8">S3Fa</strain>
    </source>
</reference>
<proteinExistence type="inferred from homology"/>
<dbReference type="Proteomes" id="UP000035301">
    <property type="component" value="Unassembled WGS sequence"/>
</dbReference>
<keyword evidence="3 6" id="KW-0540">Nuclease</keyword>
<dbReference type="AlphaFoldDB" id="A0A0H1QXK9"/>
<dbReference type="GO" id="GO:0005737">
    <property type="term" value="C:cytoplasm"/>
    <property type="evidence" value="ECO:0007669"/>
    <property type="project" value="UniProtKB-SubCell"/>
</dbReference>
<dbReference type="OrthoDB" id="85765at2157"/>
<accession>A0A0H1QXK9</accession>
<dbReference type="GO" id="GO:0004526">
    <property type="term" value="F:ribonuclease P activity"/>
    <property type="evidence" value="ECO:0007669"/>
    <property type="project" value="UniProtKB-UniRule"/>
</dbReference>
<dbReference type="InterPro" id="IPR002738">
    <property type="entry name" value="RNase_P_p30"/>
</dbReference>
<dbReference type="GO" id="GO:0030677">
    <property type="term" value="C:ribonuclease P complex"/>
    <property type="evidence" value="ECO:0007669"/>
    <property type="project" value="UniProtKB-UniRule"/>
</dbReference>
<comment type="function">
    <text evidence="6">Part of ribonuclease P, a protein complex that generates mature tRNA molecules by cleaving their 5'-ends.</text>
</comment>